<feature type="region of interest" description="Disordered" evidence="1">
    <location>
        <begin position="172"/>
        <end position="191"/>
    </location>
</feature>
<feature type="compositionally biased region" description="Gly residues" evidence="1">
    <location>
        <begin position="353"/>
        <end position="363"/>
    </location>
</feature>
<dbReference type="GO" id="GO:0005886">
    <property type="term" value="C:plasma membrane"/>
    <property type="evidence" value="ECO:0007669"/>
    <property type="project" value="TreeGrafter"/>
</dbReference>
<feature type="compositionally biased region" description="Polar residues" evidence="1">
    <location>
        <begin position="266"/>
        <end position="278"/>
    </location>
</feature>
<organism evidence="3 4">
    <name type="scientific">Pestalotiopsis fici (strain W106-1 / CGMCC3.15140)</name>
    <dbReference type="NCBI Taxonomy" id="1229662"/>
    <lineage>
        <taxon>Eukaryota</taxon>
        <taxon>Fungi</taxon>
        <taxon>Dikarya</taxon>
        <taxon>Ascomycota</taxon>
        <taxon>Pezizomycotina</taxon>
        <taxon>Sordariomycetes</taxon>
        <taxon>Xylariomycetidae</taxon>
        <taxon>Amphisphaeriales</taxon>
        <taxon>Sporocadaceae</taxon>
        <taxon>Pestalotiopsis</taxon>
    </lineage>
</organism>
<evidence type="ECO:0000256" key="1">
    <source>
        <dbReference type="SAM" id="MobiDB-lite"/>
    </source>
</evidence>
<dbReference type="GeneID" id="19266387"/>
<feature type="compositionally biased region" description="Low complexity" evidence="1">
    <location>
        <begin position="304"/>
        <end position="326"/>
    </location>
</feature>
<feature type="compositionally biased region" description="Low complexity" evidence="1">
    <location>
        <begin position="364"/>
        <end position="375"/>
    </location>
</feature>
<proteinExistence type="predicted"/>
<dbReference type="KEGG" id="pfy:PFICI_01374"/>
<keyword evidence="2" id="KW-1133">Transmembrane helix</keyword>
<feature type="compositionally biased region" description="Low complexity" evidence="1">
    <location>
        <begin position="218"/>
        <end position="227"/>
    </location>
</feature>
<keyword evidence="4" id="KW-1185">Reference proteome</keyword>
<dbReference type="Proteomes" id="UP000030651">
    <property type="component" value="Unassembled WGS sequence"/>
</dbReference>
<dbReference type="EMBL" id="KI912109">
    <property type="protein sequence ID" value="ETS87546.1"/>
    <property type="molecule type" value="Genomic_DNA"/>
</dbReference>
<gene>
    <name evidence="3" type="ORF">PFICI_01374</name>
</gene>
<dbReference type="OrthoDB" id="5401332at2759"/>
<evidence type="ECO:0000256" key="2">
    <source>
        <dbReference type="SAM" id="Phobius"/>
    </source>
</evidence>
<evidence type="ECO:0000313" key="4">
    <source>
        <dbReference type="Proteomes" id="UP000030651"/>
    </source>
</evidence>
<dbReference type="AlphaFoldDB" id="W3XQK5"/>
<accession>W3XQK5</accession>
<dbReference type="PANTHER" id="PTHR40018:SF1">
    <property type="entry name" value="[PSI+] INDUCTION PROTEIN 2"/>
    <property type="match status" value="1"/>
</dbReference>
<reference evidence="4" key="1">
    <citation type="journal article" date="2015" name="BMC Genomics">
        <title>Genomic and transcriptomic analysis of the endophytic fungus Pestalotiopsis fici reveals its lifestyle and high potential for synthesis of natural products.</title>
        <authorList>
            <person name="Wang X."/>
            <person name="Zhang X."/>
            <person name="Liu L."/>
            <person name="Xiang M."/>
            <person name="Wang W."/>
            <person name="Sun X."/>
            <person name="Che Y."/>
            <person name="Guo L."/>
            <person name="Liu G."/>
            <person name="Guo L."/>
            <person name="Wang C."/>
            <person name="Yin W.B."/>
            <person name="Stadler M."/>
            <person name="Zhang X."/>
            <person name="Liu X."/>
        </authorList>
    </citation>
    <scope>NUCLEOTIDE SEQUENCE [LARGE SCALE GENOMIC DNA]</scope>
    <source>
        <strain evidence="4">W106-1 / CGMCC3.15140</strain>
    </source>
</reference>
<dbReference type="RefSeq" id="XP_007828146.1">
    <property type="nucleotide sequence ID" value="XM_007829955.1"/>
</dbReference>
<feature type="compositionally biased region" description="Polar residues" evidence="1">
    <location>
        <begin position="505"/>
        <end position="552"/>
    </location>
</feature>
<dbReference type="OMA" id="HDQGYGA"/>
<keyword evidence="2" id="KW-0812">Transmembrane</keyword>
<evidence type="ECO:0000313" key="3">
    <source>
        <dbReference type="EMBL" id="ETS87546.1"/>
    </source>
</evidence>
<dbReference type="eggNOG" id="ENOG502SAKR">
    <property type="taxonomic scope" value="Eukaryota"/>
</dbReference>
<evidence type="ECO:0008006" key="5">
    <source>
        <dbReference type="Google" id="ProtNLM"/>
    </source>
</evidence>
<dbReference type="InterPro" id="IPR037504">
    <property type="entry name" value="PSI_induc_2"/>
</dbReference>
<feature type="transmembrane region" description="Helical" evidence="2">
    <location>
        <begin position="64"/>
        <end position="85"/>
    </location>
</feature>
<dbReference type="PANTHER" id="PTHR40018">
    <property type="entry name" value="[PSI+] INDUCTION PROTEIN 2"/>
    <property type="match status" value="1"/>
</dbReference>
<protein>
    <recommendedName>
        <fullName evidence="5">Fibroin-3</fullName>
    </recommendedName>
</protein>
<feature type="compositionally biased region" description="Low complexity" evidence="1">
    <location>
        <begin position="340"/>
        <end position="352"/>
    </location>
</feature>
<name>W3XQK5_PESFW</name>
<keyword evidence="2" id="KW-0472">Membrane</keyword>
<feature type="region of interest" description="Disordered" evidence="1">
    <location>
        <begin position="217"/>
        <end position="571"/>
    </location>
</feature>
<dbReference type="HOGENOM" id="CLU_022094_0_0_1"/>
<dbReference type="GO" id="GO:0005935">
    <property type="term" value="C:cellular bud neck"/>
    <property type="evidence" value="ECO:0007669"/>
    <property type="project" value="TreeGrafter"/>
</dbReference>
<dbReference type="InParanoid" id="W3XQK5"/>
<sequence>MPHVGVAMQRSLAEPRDFADALRNLLARSIVAGTSKRDITSSIADAKTAFSSWDNCMQASYCKWPVIAVIIIGGLIVFSIVWCIVRCACCGLSCCCECCYCLKCCGSCCGMCDSPKKKKYLDDPYIPPHHDQGYRTEPTMTAARAVPASTFDHSYDKPIAKPEPPMYAEFETGKKGGGDELPAMPSWEGSSSKKVALEDAVELEQLKKPEIAQNAPLMAPGAMSNPASPNPASPMHGNSPYGAPAMNGSGYMTPARSATYPYGADPNSQQQGYNQGNFSNGGYGQMNGSNAAQGYDLGYGNTDYGNQGYGNQAYNNNNPSYGNQGYDNQEYGTQAHDNPGYGAQGAYDTQGYGAQGYGAGAGAGTAAAAATAAAGPMAQGRRTPHQDYGNYRRGTADQVYPQSRTPRAYEDYGRSVTPRIGTPRSNTPGNGYRQPPRHQSPAPQTMPYGNIERTQSPALQQDAYGLDRSNTPNSYGRRNPPAPVRQYSAASSQPVRHPEPERSYTEPSYGQTSSAYQQEPASPTSPITNSGGFDFTSGYSRPQNSGTSTPVQQPAGGGKAYPGYRAYKPQQ</sequence>